<accession>A0A6P2DDZ8</accession>
<proteinExistence type="predicted"/>
<gene>
    <name evidence="2" type="ORF">SOIL9_84540</name>
</gene>
<evidence type="ECO:0000313" key="2">
    <source>
        <dbReference type="EMBL" id="VTR99627.1"/>
    </source>
</evidence>
<evidence type="ECO:0000313" key="3">
    <source>
        <dbReference type="Proteomes" id="UP000464178"/>
    </source>
</evidence>
<dbReference type="Proteomes" id="UP000464178">
    <property type="component" value="Chromosome"/>
</dbReference>
<feature type="signal peptide" evidence="1">
    <location>
        <begin position="1"/>
        <end position="19"/>
    </location>
</feature>
<evidence type="ECO:0008006" key="4">
    <source>
        <dbReference type="Google" id="ProtNLM"/>
    </source>
</evidence>
<dbReference type="RefSeq" id="WP_162671933.1">
    <property type="nucleotide sequence ID" value="NZ_LR593886.1"/>
</dbReference>
<dbReference type="KEGG" id="gms:SOIL9_84540"/>
<organism evidence="2 3">
    <name type="scientific">Gemmata massiliana</name>
    <dbReference type="NCBI Taxonomy" id="1210884"/>
    <lineage>
        <taxon>Bacteria</taxon>
        <taxon>Pseudomonadati</taxon>
        <taxon>Planctomycetota</taxon>
        <taxon>Planctomycetia</taxon>
        <taxon>Gemmatales</taxon>
        <taxon>Gemmataceae</taxon>
        <taxon>Gemmata</taxon>
    </lineage>
</organism>
<keyword evidence="1" id="KW-0732">Signal</keyword>
<feature type="chain" id="PRO_5027073508" description="DUF4861 domain-containing protein" evidence="1">
    <location>
        <begin position="20"/>
        <end position="338"/>
    </location>
</feature>
<keyword evidence="3" id="KW-1185">Reference proteome</keyword>
<name>A0A6P2DDZ8_9BACT</name>
<sequence length="338" mass="37808">MRYYALLAFVLFLTPDLQAAEPKLDELAPHASGVALVEVVSVEEYDARPADGDAGVCFKFKLVRGSGEFRSEVRVTTAPGGLRPPGFVPKPSLPLKPDSLKKGERYWLAFASGCDYEKHNQGIIDFLGEKDPKAKVLDAAVKADTFRWHPQYDPKTKLTYGRVSEKDKWRVRVEKDAKVLWEKEIPGTRVDAYASWGLWGGLSAFEVKMPACGVLLLAETHTRLGKDNEFGLEAGAYYINTGFDPETGMRRAICVRFPQGPSVTRMNREYDADTGLAVHEERYDTVLTGGKAVGAKTESWYRKITRTFAPAGKLAREDIFFYDADIAESEKRWVQVKP</sequence>
<dbReference type="AlphaFoldDB" id="A0A6P2DDZ8"/>
<reference evidence="2 3" key="1">
    <citation type="submission" date="2019-05" db="EMBL/GenBank/DDBJ databases">
        <authorList>
            <consortium name="Science for Life Laboratories"/>
        </authorList>
    </citation>
    <scope>NUCLEOTIDE SEQUENCE [LARGE SCALE GENOMIC DNA]</scope>
    <source>
        <strain evidence="2">Soil9</strain>
    </source>
</reference>
<dbReference type="EMBL" id="LR593886">
    <property type="protein sequence ID" value="VTR99627.1"/>
    <property type="molecule type" value="Genomic_DNA"/>
</dbReference>
<evidence type="ECO:0000256" key="1">
    <source>
        <dbReference type="SAM" id="SignalP"/>
    </source>
</evidence>
<protein>
    <recommendedName>
        <fullName evidence="4">DUF4861 domain-containing protein</fullName>
    </recommendedName>
</protein>